<evidence type="ECO:0000313" key="9">
    <source>
        <dbReference type="EMBL" id="PNG04871.1"/>
    </source>
</evidence>
<sequence>MSAKYSDGIKTLIAAALGSAILSAPFSLSAAISQQPLSLTEGVAPNLLVTLDDSGSMSYAYAPDGISGDARTDRNASQARYFASRYNPMYYNPAAKYELPKKLSYNASTGLTTVTSYPKPTFTNAPIDGYSPAKGSINLSSDYLATKSYTPGSTGQTFASHPFSVSGSYRNGTAAYYYNFRSDICTDSQISNNSCYTRISVPSTEQQNFANWYSFYRTRSLATATAANLAFHSLPENVRITWQMLNSCQGIGSGSCSGRTGSFPNYLRNFSGSQRQSFFDWLSDIPASGSTPLRAATQRAGEFLKRTDVNGPWADSPGSSIGAKFSCRPSYHMLMTDGVWNESTSIGIGNYDGTSRKLPDGKTYSSRTPFGDDSSNTLADLAFKYWAEDAAPGIDNKVKPYIADPSDSENLQYWNPRNNPATWQHMVNYTLGLGLTRTLINPAWGGSTFTGDYSRFLSGQAAWPAPASNAEQNVYELWHAAINSRGEFFSVDSPEDMVTAFQKILSRIAERNTSAASPAINSGMLDDGTGGLVSYAYQTSYSSNESWAGDIKGYLKTKTRNAVTGLYEATTTEEWSARDKLANRSASRNITIAATTGGAFRDTDGLSELTWSQAGDPATPGTLAYFLRQDPDDGDTLETGYTSAQLRLNFLKGDRSKEEVLFRKRHTILGDMIASKPVTVRGARYLSSYAERLHPGSKYADFVKLQQKRAPRVYVGANDGMLHGFDASSGQEAFAFVPTAVFPKLHKLTGKNYQGAHHQFYVDGSPVVADVYIAGAWRTVLVGTLRAGGKGLFALDVTDPAEIKLLWEFHDSSIPSSNNVRLGYSFPQPTIARLHNGKWAVVTGNGYDGTNKDSGKAALLIIDMETGKLTKSLEVTGEKGVANGLSTPKLADFNADGVADFAYAGDLQGNLWRFNLTPEDMVAPYTRQENETNTAEIGFKVSYSNKPIFKAVTDTGARQPITAAPSIIRHPTLHGYLVVFGTGKYFEEGDKDGSSTTQSIYGIWDTDTLNPNGGLQPASLVRRQLQAQSMNATLESEVTGRDARVFSSDNGVQWAIPPSPTTPQWTDEGGLKYGWFFDLPLNSEMMIENMVTLGRTLFFQTLVPNADPCSAGVETWTYAINPQTGGRTLYHAFVDHRSANSPDTVISAVRQDGEGGLTLGQGPDSKYELCTGLECKPVFPDPSSLGRQSWRPIGE</sequence>
<dbReference type="AlphaFoldDB" id="A0A2N8SQW6"/>
<evidence type="ECO:0000256" key="7">
    <source>
        <dbReference type="SAM" id="SignalP"/>
    </source>
</evidence>
<keyword evidence="7" id="KW-0732">Signal</keyword>
<evidence type="ECO:0000256" key="5">
    <source>
        <dbReference type="ARBA" id="ARBA00022837"/>
    </source>
</evidence>
<dbReference type="InterPro" id="IPR015943">
    <property type="entry name" value="WD40/YVTN_repeat-like_dom_sf"/>
</dbReference>
<evidence type="ECO:0000256" key="4">
    <source>
        <dbReference type="ARBA" id="ARBA00022723"/>
    </source>
</evidence>
<dbReference type="OrthoDB" id="7156875at2"/>
<dbReference type="InterPro" id="IPR011047">
    <property type="entry name" value="Quinoprotein_ADH-like_sf"/>
</dbReference>
<feature type="domain" description="PilY1 beta-propeller" evidence="8">
    <location>
        <begin position="669"/>
        <end position="1031"/>
    </location>
</feature>
<evidence type="ECO:0000256" key="2">
    <source>
        <dbReference type="ARBA" id="ARBA00008387"/>
    </source>
</evidence>
<keyword evidence="3" id="KW-1029">Fimbrium biogenesis</keyword>
<dbReference type="RefSeq" id="WP_102847066.1">
    <property type="nucleotide sequence ID" value="NZ_JAMOIG010000018.1"/>
</dbReference>
<dbReference type="Proteomes" id="UP000235897">
    <property type="component" value="Unassembled WGS sequence"/>
</dbReference>
<keyword evidence="6" id="KW-0281">Fimbrium</keyword>
<evidence type="ECO:0000256" key="6">
    <source>
        <dbReference type="ARBA" id="ARBA00023263"/>
    </source>
</evidence>
<feature type="chain" id="PRO_5018064412" evidence="7">
    <location>
        <begin position="31"/>
        <end position="1195"/>
    </location>
</feature>
<gene>
    <name evidence="9" type="ORF">CXL00_14495</name>
</gene>
<reference evidence="9 10" key="1">
    <citation type="submission" date="2018-01" db="EMBL/GenBank/DDBJ databases">
        <title>Denitrification phenotypes of diverse strains of Pseudomonas stutzeri.</title>
        <authorList>
            <person name="Milligan D.A."/>
            <person name="Bergaust L."/>
            <person name="Bakken L.R."/>
            <person name="Frostegard A."/>
        </authorList>
    </citation>
    <scope>NUCLEOTIDE SEQUENCE [LARGE SCALE GENOMIC DNA]</scope>
    <source>
        <strain evidence="9 10">28a3</strain>
    </source>
</reference>
<evidence type="ECO:0000259" key="8">
    <source>
        <dbReference type="Pfam" id="PF05567"/>
    </source>
</evidence>
<comment type="caution">
    <text evidence="9">The sequence shown here is derived from an EMBL/GenBank/DDBJ whole genome shotgun (WGS) entry which is preliminary data.</text>
</comment>
<proteinExistence type="inferred from homology"/>
<feature type="signal peptide" evidence="7">
    <location>
        <begin position="1"/>
        <end position="30"/>
    </location>
</feature>
<name>A0A2N8SQW6_STUST</name>
<dbReference type="GO" id="GO:0009289">
    <property type="term" value="C:pilus"/>
    <property type="evidence" value="ECO:0007669"/>
    <property type="project" value="UniProtKB-SubCell"/>
</dbReference>
<dbReference type="Pfam" id="PF05567">
    <property type="entry name" value="T4P_PilY1"/>
    <property type="match status" value="1"/>
</dbReference>
<comment type="subcellular location">
    <subcellularLocation>
        <location evidence="1">Fimbrium</location>
    </subcellularLocation>
</comment>
<accession>A0A2N8SQW6</accession>
<protein>
    <submittedName>
        <fullName evidence="9">Pilus assembly protein PilY</fullName>
    </submittedName>
</protein>
<dbReference type="SUPFAM" id="SSF50998">
    <property type="entry name" value="Quinoprotein alcohol dehydrogenase-like"/>
    <property type="match status" value="1"/>
</dbReference>
<comment type="similarity">
    <text evidence="2">Belongs to the PilY1 family.</text>
</comment>
<organism evidence="9 10">
    <name type="scientific">Stutzerimonas stutzeri</name>
    <name type="common">Pseudomonas stutzeri</name>
    <dbReference type="NCBI Taxonomy" id="316"/>
    <lineage>
        <taxon>Bacteria</taxon>
        <taxon>Pseudomonadati</taxon>
        <taxon>Pseudomonadota</taxon>
        <taxon>Gammaproteobacteria</taxon>
        <taxon>Pseudomonadales</taxon>
        <taxon>Pseudomonadaceae</taxon>
        <taxon>Stutzerimonas</taxon>
    </lineage>
</organism>
<dbReference type="InterPro" id="IPR008707">
    <property type="entry name" value="B-propeller_PilY1"/>
</dbReference>
<dbReference type="GO" id="GO:0046872">
    <property type="term" value="F:metal ion binding"/>
    <property type="evidence" value="ECO:0007669"/>
    <property type="project" value="UniProtKB-KW"/>
</dbReference>
<evidence type="ECO:0000256" key="1">
    <source>
        <dbReference type="ARBA" id="ARBA00004561"/>
    </source>
</evidence>
<dbReference type="EMBL" id="POUW01000005">
    <property type="protein sequence ID" value="PNG04871.1"/>
    <property type="molecule type" value="Genomic_DNA"/>
</dbReference>
<evidence type="ECO:0000313" key="10">
    <source>
        <dbReference type="Proteomes" id="UP000235897"/>
    </source>
</evidence>
<keyword evidence="5" id="KW-0106">Calcium</keyword>
<keyword evidence="4" id="KW-0479">Metal-binding</keyword>
<dbReference type="Gene3D" id="2.130.10.10">
    <property type="entry name" value="YVTN repeat-like/Quinoprotein amine dehydrogenase"/>
    <property type="match status" value="1"/>
</dbReference>
<evidence type="ECO:0000256" key="3">
    <source>
        <dbReference type="ARBA" id="ARBA00022558"/>
    </source>
</evidence>